<evidence type="ECO:0000313" key="2">
    <source>
        <dbReference type="Proteomes" id="UP001627408"/>
    </source>
</evidence>
<evidence type="ECO:0008006" key="3">
    <source>
        <dbReference type="Google" id="ProtNLM"/>
    </source>
</evidence>
<dbReference type="Proteomes" id="UP001627408">
    <property type="component" value="Unassembled WGS sequence"/>
</dbReference>
<dbReference type="RefSeq" id="WP_407590614.1">
    <property type="nucleotide sequence ID" value="NZ_JBHDIY010000002.1"/>
</dbReference>
<name>A0ABW8UP17_9RHOB</name>
<gene>
    <name evidence="1" type="ORF">ACERZ8_02915</name>
</gene>
<protein>
    <recommendedName>
        <fullName evidence="3">Porin</fullName>
    </recommendedName>
</protein>
<reference evidence="1 2" key="1">
    <citation type="submission" date="2024-08" db="EMBL/GenBank/DDBJ databases">
        <title>Tateyamaria sp. nov., isolated from marine algae.</title>
        <authorList>
            <person name="Choi B.J."/>
            <person name="Kim J.M."/>
            <person name="Lee J.K."/>
            <person name="Choi D.G."/>
            <person name="Bayburt H."/>
            <person name="Baek J.H."/>
            <person name="Han D.M."/>
            <person name="Jeon C.O."/>
        </authorList>
    </citation>
    <scope>NUCLEOTIDE SEQUENCE [LARGE SCALE GENOMIC DNA]</scope>
    <source>
        <strain evidence="1 2">KMU-156</strain>
    </source>
</reference>
<sequence>MRDVGTAFLSFGTTLNEVGQADGSIYFEYGLRPKLTLGFKADAEMDVVEGRMGDGTAFLFLRKPVPTGERAYKLAYEIGLGSTFGSDTAPLVRAGLNYGRGVTFWDRSGWVSIDTAAEWETTGQNITLKVDGTVGLTLSDSVQVMMQVFLSRTETNTSTTLAPSLIWRPKQDGETRYQIGLEAEDGEYALKLGLWRSF</sequence>
<keyword evidence="2" id="KW-1185">Reference proteome</keyword>
<proteinExistence type="predicted"/>
<comment type="caution">
    <text evidence="1">The sequence shown here is derived from an EMBL/GenBank/DDBJ whole genome shotgun (WGS) entry which is preliminary data.</text>
</comment>
<dbReference type="EMBL" id="JBHDIY010000002">
    <property type="protein sequence ID" value="MFL4468870.1"/>
    <property type="molecule type" value="Genomic_DNA"/>
</dbReference>
<accession>A0ABW8UP17</accession>
<evidence type="ECO:0000313" key="1">
    <source>
        <dbReference type="EMBL" id="MFL4468870.1"/>
    </source>
</evidence>
<organism evidence="1 2">
    <name type="scientific">Tateyamaria armeniaca</name>
    <dbReference type="NCBI Taxonomy" id="2518930"/>
    <lineage>
        <taxon>Bacteria</taxon>
        <taxon>Pseudomonadati</taxon>
        <taxon>Pseudomonadota</taxon>
        <taxon>Alphaproteobacteria</taxon>
        <taxon>Rhodobacterales</taxon>
        <taxon>Roseobacteraceae</taxon>
        <taxon>Tateyamaria</taxon>
    </lineage>
</organism>